<keyword evidence="3" id="KW-1185">Reference proteome</keyword>
<accession>A0A6N7PS50</accession>
<evidence type="ECO:0000313" key="2">
    <source>
        <dbReference type="EMBL" id="MRG93646.1"/>
    </source>
</evidence>
<dbReference type="Proteomes" id="UP000440224">
    <property type="component" value="Unassembled WGS sequence"/>
</dbReference>
<keyword evidence="1" id="KW-0472">Membrane</keyword>
<reference evidence="2 3" key="1">
    <citation type="submission" date="2019-10" db="EMBL/GenBank/DDBJ databases">
        <title>A soil myxobacterium in the family Polyangiaceae.</title>
        <authorList>
            <person name="Li Y."/>
            <person name="Wang J."/>
        </authorList>
    </citation>
    <scope>NUCLEOTIDE SEQUENCE [LARGE SCALE GENOMIC DNA]</scope>
    <source>
        <strain evidence="2 3">DSM 14734</strain>
    </source>
</reference>
<organism evidence="2 3">
    <name type="scientific">Polyangium spumosum</name>
    <dbReference type="NCBI Taxonomy" id="889282"/>
    <lineage>
        <taxon>Bacteria</taxon>
        <taxon>Pseudomonadati</taxon>
        <taxon>Myxococcota</taxon>
        <taxon>Polyangia</taxon>
        <taxon>Polyangiales</taxon>
        <taxon>Polyangiaceae</taxon>
        <taxon>Polyangium</taxon>
    </lineage>
</organism>
<dbReference type="AlphaFoldDB" id="A0A6N7PS50"/>
<name>A0A6N7PS50_9BACT</name>
<comment type="caution">
    <text evidence="2">The sequence shown here is derived from an EMBL/GenBank/DDBJ whole genome shotgun (WGS) entry which is preliminary data.</text>
</comment>
<keyword evidence="1" id="KW-1133">Transmembrane helix</keyword>
<protein>
    <submittedName>
        <fullName evidence="2">Uncharacterized protein</fullName>
    </submittedName>
</protein>
<gene>
    <name evidence="2" type="ORF">GF068_17265</name>
</gene>
<keyword evidence="1" id="KW-0812">Transmembrane</keyword>
<evidence type="ECO:0000256" key="1">
    <source>
        <dbReference type="SAM" id="Phobius"/>
    </source>
</evidence>
<feature type="transmembrane region" description="Helical" evidence="1">
    <location>
        <begin position="75"/>
        <end position="98"/>
    </location>
</feature>
<proteinExistence type="predicted"/>
<sequence length="125" mass="13839">MKDKVLHAEEFAEVMDAFFDHLGTDLDFLARGVPTREAALEGALAQMAAQMAGRELELLEMRLLRLPEFQMAHGLLFFAGLLGVVLIFEDIGMGVLALGEAEMRGPTMYGRFKFVALERPQGLPN</sequence>
<dbReference type="EMBL" id="WJIE01000004">
    <property type="protein sequence ID" value="MRG93646.1"/>
    <property type="molecule type" value="Genomic_DNA"/>
</dbReference>
<evidence type="ECO:0000313" key="3">
    <source>
        <dbReference type="Proteomes" id="UP000440224"/>
    </source>
</evidence>